<dbReference type="AlphaFoldDB" id="A0A1M6TUP4"/>
<evidence type="ECO:0000313" key="3">
    <source>
        <dbReference type="Proteomes" id="UP000184130"/>
    </source>
</evidence>
<dbReference type="EMBL" id="FRBD01000007">
    <property type="protein sequence ID" value="SHK60712.1"/>
    <property type="molecule type" value="Genomic_DNA"/>
</dbReference>
<feature type="region of interest" description="Disordered" evidence="1">
    <location>
        <begin position="298"/>
        <end position="319"/>
    </location>
</feature>
<accession>A0A1M6TUP4</accession>
<evidence type="ECO:0000256" key="1">
    <source>
        <dbReference type="SAM" id="MobiDB-lite"/>
    </source>
</evidence>
<reference evidence="2 3" key="1">
    <citation type="submission" date="2016-11" db="EMBL/GenBank/DDBJ databases">
        <authorList>
            <person name="Jaros S."/>
            <person name="Januszkiewicz K."/>
            <person name="Wedrychowicz H."/>
        </authorList>
    </citation>
    <scope>NUCLEOTIDE SEQUENCE [LARGE SCALE GENOMIC DNA]</scope>
    <source>
        <strain evidence="2 3">KHT3</strain>
    </source>
</reference>
<dbReference type="RefSeq" id="WP_254795104.1">
    <property type="nucleotide sequence ID" value="NZ_FRBD01000007.1"/>
</dbReference>
<evidence type="ECO:0008006" key="4">
    <source>
        <dbReference type="Google" id="ProtNLM"/>
    </source>
</evidence>
<protein>
    <recommendedName>
        <fullName evidence="4">VirE N-terminal domain-containing protein</fullName>
    </recommendedName>
</protein>
<proteinExistence type="predicted"/>
<evidence type="ECO:0000313" key="2">
    <source>
        <dbReference type="EMBL" id="SHK60712.1"/>
    </source>
</evidence>
<name>A0A1M6TUP4_XYLRU</name>
<gene>
    <name evidence="2" type="ORF">SAMN05216463_10728</name>
</gene>
<sequence length="734" mass="84098">MVENEHRNYFTCIGRGHGAPCLPASREYWEIMRREPWLADMCSRIEKGDDELKHRLPVWTPSCAEFKNNHRAAADALKPLNRLMIDFDEKGHTTEIFEKLKDAAQPDIRGMWVLLVEESARRGTHVLVELPAGMDADTAQQIMKEVTGFEPDKQVKGIDRCIYMVPEDHTRFVSERLFEASPTSLGKQGGSDAFASGGENKYPQEFSGIPYSEIIAEYWRRTGGEPPIGKRNTRLHQLAVNLRAICDDNEEWLLQVMPRFELKEQEMRSIIHSACKEPTKGSKLMDKIVREIPLLPPEEGAGEAEDISPSADDKGMPPMPHRLPPIVKLLTSKTPDIYKPAVAHAIFPSLGAHLWKVRFKYIDNVMHEATFMNVLMAGTGAGKDCISQPINHIMADIRKRDAENLKREAEWKKEVNSKGSNKDKRQRPEGLVIQEVDPDMTNPAFVMRMAEADEHFLYTKMNEIDQFDALRGSAHGSQQFQIMCLAFDPDNRYGQTRVGTQSVTEKVCIRFNWNAATTIQKGQRYFRNVLTDGPISRINFCTIPEREIGADMPVYGTYDSEFDEELRPYIDRLCRAAGVVDCPQAFRLAKKLKDECAEFARLSQSRVYENLSFRANVIAYLKACVLYICNDYRWSKEIEEFVRWSLQYDLHCKMTFFGEAIDSVNRGAEEKQRRGPRNLLSLLPDEFTTHDAELIRQANGMDTRGTRNMLSQWVHRGYILQMTDDSFKKLNIKH</sequence>
<dbReference type="Proteomes" id="UP000184130">
    <property type="component" value="Unassembled WGS sequence"/>
</dbReference>
<feature type="compositionally biased region" description="Basic and acidic residues" evidence="1">
    <location>
        <begin position="410"/>
        <end position="428"/>
    </location>
</feature>
<feature type="region of interest" description="Disordered" evidence="1">
    <location>
        <begin position="410"/>
        <end position="430"/>
    </location>
</feature>
<organism evidence="2 3">
    <name type="scientific">Xylanibacter ruminicola</name>
    <name type="common">Prevotella ruminicola</name>
    <dbReference type="NCBI Taxonomy" id="839"/>
    <lineage>
        <taxon>Bacteria</taxon>
        <taxon>Pseudomonadati</taxon>
        <taxon>Bacteroidota</taxon>
        <taxon>Bacteroidia</taxon>
        <taxon>Bacteroidales</taxon>
        <taxon>Prevotellaceae</taxon>
        <taxon>Xylanibacter</taxon>
    </lineage>
</organism>